<organism evidence="2">
    <name type="scientific">Brassica napus</name>
    <name type="common">Rape</name>
    <dbReference type="NCBI Taxonomy" id="3708"/>
    <lineage>
        <taxon>Eukaryota</taxon>
        <taxon>Viridiplantae</taxon>
        <taxon>Streptophyta</taxon>
        <taxon>Embryophyta</taxon>
        <taxon>Tracheophyta</taxon>
        <taxon>Spermatophyta</taxon>
        <taxon>Magnoliopsida</taxon>
        <taxon>eudicotyledons</taxon>
        <taxon>Gunneridae</taxon>
        <taxon>Pentapetalae</taxon>
        <taxon>rosids</taxon>
        <taxon>malvids</taxon>
        <taxon>Brassicales</taxon>
        <taxon>Brassicaceae</taxon>
        <taxon>Brassiceae</taxon>
        <taxon>Brassica</taxon>
    </lineage>
</organism>
<dbReference type="EMBL" id="HG994360">
    <property type="protein sequence ID" value="CAF2086410.1"/>
    <property type="molecule type" value="Genomic_DNA"/>
</dbReference>
<reference evidence="2" key="1">
    <citation type="submission" date="2021-01" db="EMBL/GenBank/DDBJ databases">
        <authorList>
            <consortium name="Genoscope - CEA"/>
            <person name="William W."/>
        </authorList>
    </citation>
    <scope>NUCLEOTIDE SEQUENCE</scope>
</reference>
<feature type="region of interest" description="Disordered" evidence="1">
    <location>
        <begin position="99"/>
        <end position="133"/>
    </location>
</feature>
<dbReference type="Proteomes" id="UP001295469">
    <property type="component" value="Chromosome A06"/>
</dbReference>
<protein>
    <submittedName>
        <fullName evidence="2">(rape) hypothetical protein</fullName>
    </submittedName>
</protein>
<feature type="region of interest" description="Disordered" evidence="1">
    <location>
        <begin position="260"/>
        <end position="284"/>
    </location>
</feature>
<evidence type="ECO:0000313" key="2">
    <source>
        <dbReference type="EMBL" id="CAF2086410.1"/>
    </source>
</evidence>
<evidence type="ECO:0000256" key="1">
    <source>
        <dbReference type="SAM" id="MobiDB-lite"/>
    </source>
</evidence>
<name>A0A816SZ74_BRANA</name>
<dbReference type="AlphaFoldDB" id="A0A816SZ74"/>
<dbReference type="PANTHER" id="PTHR47188:SF1">
    <property type="entry name" value="PROTEIN TAR1"/>
    <property type="match status" value="1"/>
</dbReference>
<feature type="compositionally biased region" description="Basic and acidic residues" evidence="1">
    <location>
        <begin position="268"/>
        <end position="284"/>
    </location>
</feature>
<dbReference type="GO" id="GO:0043457">
    <property type="term" value="P:regulation of cellular respiration"/>
    <property type="evidence" value="ECO:0007669"/>
    <property type="project" value="InterPro"/>
</dbReference>
<proteinExistence type="predicted"/>
<accession>A0A816SZ74</accession>
<dbReference type="InterPro" id="IPR044792">
    <property type="entry name" value="TAR1"/>
</dbReference>
<dbReference type="PANTHER" id="PTHR47188">
    <property type="entry name" value="PROTEIN TAR1"/>
    <property type="match status" value="1"/>
</dbReference>
<gene>
    <name evidence="2" type="ORF">DARMORV10_A06P24450.1</name>
</gene>
<sequence length="284" mass="31531">MCRPSQTTHLTMSSARIDPPKRVLGLKEVVVTPPLNHGVIGLESNSTGSSFPADSAKPVPLAVVSLDSIQGHFNLTVGFPLSVPVLSWLFDARGKIPKEPFPVRPPADTRRSALATSAAEASRQQDCSPWRPDAVMSTTGRDRHSVLRIYKGCRCNNPHEQIEFCMTRILKKLFLKKFTKFCRPFNSQPSEKYQKNSEIVHHLSGPDRLAHTRTLLRRSRSVVCAPLRDPANQLPCALRVYPPVDSHTCQITWSVFQKGSNGEPTGRCPEHTDAEAHREARAAD</sequence>